<dbReference type="RefSeq" id="WP_161725319.1">
    <property type="nucleotide sequence ID" value="NZ_JAAAXI010000018.1"/>
</dbReference>
<reference evidence="1 2" key="1">
    <citation type="submission" date="2020-01" db="EMBL/GenBank/DDBJ databases">
        <title>Microvirga sp. nov., an arsenate reduction bacterium isolated from Tibet hotspring sediments.</title>
        <authorList>
            <person name="Yuan C.-G."/>
        </authorList>
    </citation>
    <scope>NUCLEOTIDE SEQUENCE [LARGE SCALE GENOMIC DNA]</scope>
    <source>
        <strain evidence="1 2">SYSU G3D203</strain>
    </source>
</reference>
<dbReference type="EMBL" id="JAAAXJ010000017">
    <property type="protein sequence ID" value="NBJ26697.1"/>
    <property type="molecule type" value="Genomic_DNA"/>
</dbReference>
<keyword evidence="2" id="KW-1185">Reference proteome</keyword>
<accession>A0ABW9Z1Z8</accession>
<protein>
    <recommendedName>
        <fullName evidence="3">Copper chaperone PCu(A)C</fullName>
    </recommendedName>
</protein>
<name>A0ABW9Z1Z8_9HYPH</name>
<evidence type="ECO:0000313" key="2">
    <source>
        <dbReference type="Proteomes" id="UP000818323"/>
    </source>
</evidence>
<sequence>MIRFWKSLRIVAASVLSLVIGVLLEDVRAEEDYRITNEVVLMDVRVSLAKGGNRAQIMFQLENRSSERISFGGITVADAWRCRIVASLGNGTNTILDTIPVAPGEVLSMDGEGLWIEVDGLAGGLPSDGTIEATVNLGTAVVPISLTVEGFKEHSN</sequence>
<gene>
    <name evidence="1" type="ORF">GR303_20335</name>
</gene>
<evidence type="ECO:0008006" key="3">
    <source>
        <dbReference type="Google" id="ProtNLM"/>
    </source>
</evidence>
<evidence type="ECO:0000313" key="1">
    <source>
        <dbReference type="EMBL" id="NBJ26697.1"/>
    </source>
</evidence>
<proteinExistence type="predicted"/>
<organism evidence="1 2">
    <name type="scientific">Microvirga arsenatis</name>
    <dbReference type="NCBI Taxonomy" id="2692265"/>
    <lineage>
        <taxon>Bacteria</taxon>
        <taxon>Pseudomonadati</taxon>
        <taxon>Pseudomonadota</taxon>
        <taxon>Alphaproteobacteria</taxon>
        <taxon>Hyphomicrobiales</taxon>
        <taxon>Methylobacteriaceae</taxon>
        <taxon>Microvirga</taxon>
    </lineage>
</organism>
<dbReference type="Proteomes" id="UP000818323">
    <property type="component" value="Unassembled WGS sequence"/>
</dbReference>
<comment type="caution">
    <text evidence="1">The sequence shown here is derived from an EMBL/GenBank/DDBJ whole genome shotgun (WGS) entry which is preliminary data.</text>
</comment>